<accession>A0AAN7C617</accession>
<comment type="caution">
    <text evidence="7">The sequence shown here is derived from an EMBL/GenBank/DDBJ whole genome shotgun (WGS) entry which is preliminary data.</text>
</comment>
<proteinExistence type="inferred from homology"/>
<name>A0AAN7C617_9PEZI</name>
<feature type="binding site" evidence="5">
    <location>
        <position position="250"/>
    </location>
    <ligand>
        <name>Fe cation</name>
        <dbReference type="ChEBI" id="CHEBI:24875"/>
        <note>catalytic</note>
    </ligand>
</feature>
<dbReference type="Pfam" id="PF03055">
    <property type="entry name" value="RPE65"/>
    <property type="match status" value="1"/>
</dbReference>
<evidence type="ECO:0000256" key="5">
    <source>
        <dbReference type="PIRSR" id="PIRSR604294-1"/>
    </source>
</evidence>
<dbReference type="GO" id="GO:0016121">
    <property type="term" value="P:carotene catabolic process"/>
    <property type="evidence" value="ECO:0007669"/>
    <property type="project" value="TreeGrafter"/>
</dbReference>
<keyword evidence="8" id="KW-1185">Reference proteome</keyword>
<feature type="compositionally biased region" description="Basic and acidic residues" evidence="6">
    <location>
        <begin position="7"/>
        <end position="18"/>
    </location>
</feature>
<evidence type="ECO:0000313" key="7">
    <source>
        <dbReference type="EMBL" id="KAK4235073.1"/>
    </source>
</evidence>
<feature type="binding site" evidence="5">
    <location>
        <position position="603"/>
    </location>
    <ligand>
        <name>Fe cation</name>
        <dbReference type="ChEBI" id="CHEBI:24875"/>
        <note>catalytic</note>
    </ligand>
</feature>
<evidence type="ECO:0000313" key="8">
    <source>
        <dbReference type="Proteomes" id="UP001303760"/>
    </source>
</evidence>
<dbReference type="InterPro" id="IPR004294">
    <property type="entry name" value="Carotenoid_Oase"/>
</dbReference>
<dbReference type="GO" id="GO:0010436">
    <property type="term" value="F:carotenoid dioxygenase activity"/>
    <property type="evidence" value="ECO:0007669"/>
    <property type="project" value="TreeGrafter"/>
</dbReference>
<gene>
    <name evidence="7" type="ORF">C8A03DRAFT_46717</name>
</gene>
<dbReference type="GO" id="GO:0046872">
    <property type="term" value="F:metal ion binding"/>
    <property type="evidence" value="ECO:0007669"/>
    <property type="project" value="UniProtKB-KW"/>
</dbReference>
<reference evidence="7" key="1">
    <citation type="journal article" date="2023" name="Mol. Phylogenet. Evol.">
        <title>Genome-scale phylogeny and comparative genomics of the fungal order Sordariales.</title>
        <authorList>
            <person name="Hensen N."/>
            <person name="Bonometti L."/>
            <person name="Westerberg I."/>
            <person name="Brannstrom I.O."/>
            <person name="Guillou S."/>
            <person name="Cros-Aarteil S."/>
            <person name="Calhoun S."/>
            <person name="Haridas S."/>
            <person name="Kuo A."/>
            <person name="Mondo S."/>
            <person name="Pangilinan J."/>
            <person name="Riley R."/>
            <person name="LaButti K."/>
            <person name="Andreopoulos B."/>
            <person name="Lipzen A."/>
            <person name="Chen C."/>
            <person name="Yan M."/>
            <person name="Daum C."/>
            <person name="Ng V."/>
            <person name="Clum A."/>
            <person name="Steindorff A."/>
            <person name="Ohm R.A."/>
            <person name="Martin F."/>
            <person name="Silar P."/>
            <person name="Natvig D.O."/>
            <person name="Lalanne C."/>
            <person name="Gautier V."/>
            <person name="Ament-Velasquez S.L."/>
            <person name="Kruys A."/>
            <person name="Hutchinson M.I."/>
            <person name="Powell A.J."/>
            <person name="Barry K."/>
            <person name="Miller A.N."/>
            <person name="Grigoriev I.V."/>
            <person name="Debuchy R."/>
            <person name="Gladieux P."/>
            <person name="Hiltunen Thoren M."/>
            <person name="Johannesson H."/>
        </authorList>
    </citation>
    <scope>NUCLEOTIDE SEQUENCE</scope>
    <source>
        <strain evidence="7">CBS 532.94</strain>
    </source>
</reference>
<dbReference type="PANTHER" id="PTHR10543:SF24">
    <property type="entry name" value="CAROTENOID ISOMEROOXYGENASE"/>
    <property type="match status" value="1"/>
</dbReference>
<evidence type="ECO:0000256" key="3">
    <source>
        <dbReference type="ARBA" id="ARBA00023002"/>
    </source>
</evidence>
<evidence type="ECO:0000256" key="2">
    <source>
        <dbReference type="ARBA" id="ARBA00022723"/>
    </source>
</evidence>
<keyword evidence="2 5" id="KW-0479">Metal-binding</keyword>
<feature type="binding site" evidence="5">
    <location>
        <position position="303"/>
    </location>
    <ligand>
        <name>Fe cation</name>
        <dbReference type="ChEBI" id="CHEBI:24875"/>
        <note>catalytic</note>
    </ligand>
</feature>
<organism evidence="7 8">
    <name type="scientific">Achaetomium macrosporum</name>
    <dbReference type="NCBI Taxonomy" id="79813"/>
    <lineage>
        <taxon>Eukaryota</taxon>
        <taxon>Fungi</taxon>
        <taxon>Dikarya</taxon>
        <taxon>Ascomycota</taxon>
        <taxon>Pezizomycotina</taxon>
        <taxon>Sordariomycetes</taxon>
        <taxon>Sordariomycetidae</taxon>
        <taxon>Sordariales</taxon>
        <taxon>Chaetomiaceae</taxon>
        <taxon>Achaetomium</taxon>
    </lineage>
</organism>
<protein>
    <submittedName>
        <fullName evidence="7">Carotenoid oxygenase</fullName>
    </submittedName>
</protein>
<evidence type="ECO:0000256" key="4">
    <source>
        <dbReference type="ARBA" id="ARBA00023004"/>
    </source>
</evidence>
<keyword evidence="3" id="KW-0560">Oxidoreductase</keyword>
<sequence>MASLERPSGEPVRRSKAEEEVDFEQSVQHFVRAAFSEWPNDAGFEGLTEERGPINIPVLGNIPQWVAGSLYRTGPGEHKIEGTPDGTYYTSHWFDGLAHTHRFDISPDDNGEVTVHYSSRRQSDQWVEHIRKHGNRGLVTFGQRSDPCLGLFSKMMATWRARKLAKGDEFVVNPNVAVIPNFPGLGAAGPSSSPGDRASTGHRAALPENVWLTTDNSVLTQVDPRTLEPIGRATQQVLHPDLKGPMSCAHAQRDPATGDVFNWNLEPGREATYRIFRVRAATGKTEILAVIRGGRNVKAAYIHSFYLSASFVVLCIPCSHYGWDGLKVAWEGNLLDAIEPFDTRNKCQWFVVDRHHGRGVVARFETDAGFFFHTVNAFEQRTEEDISRGTTTLFCDVVEYANLAILSQLYYDVLLQRNDAAKNFFGDETRVRNSRARLTRYAFVVPKSDPSPTATELNVSTATETKTPALNGPLGQVERLFSIPAPHAGELPTINPRFATRRHRYVYGLAAWGRSTVGMDGIVKTDTLTREALYWHPPQGHSPGEAIFVPRPEAQSQDEDDGVLLSVVLDGHARRSYLLCLDARSMKELGRAEVGFAVAIGLHGVHVSSVV</sequence>
<reference evidence="7" key="2">
    <citation type="submission" date="2023-05" db="EMBL/GenBank/DDBJ databases">
        <authorList>
            <consortium name="Lawrence Berkeley National Laboratory"/>
            <person name="Steindorff A."/>
            <person name="Hensen N."/>
            <person name="Bonometti L."/>
            <person name="Westerberg I."/>
            <person name="Brannstrom I.O."/>
            <person name="Guillou S."/>
            <person name="Cros-Aarteil S."/>
            <person name="Calhoun S."/>
            <person name="Haridas S."/>
            <person name="Kuo A."/>
            <person name="Mondo S."/>
            <person name="Pangilinan J."/>
            <person name="Riley R."/>
            <person name="Labutti K."/>
            <person name="Andreopoulos B."/>
            <person name="Lipzen A."/>
            <person name="Chen C."/>
            <person name="Yanf M."/>
            <person name="Daum C."/>
            <person name="Ng V."/>
            <person name="Clum A."/>
            <person name="Ohm R."/>
            <person name="Martin F."/>
            <person name="Silar P."/>
            <person name="Natvig D."/>
            <person name="Lalanne C."/>
            <person name="Gautier V."/>
            <person name="Ament-Velasquez S.L."/>
            <person name="Kruys A."/>
            <person name="Hutchinson M.I."/>
            <person name="Powell A.J."/>
            <person name="Barry K."/>
            <person name="Miller A.N."/>
            <person name="Grigoriev I.V."/>
            <person name="Debuchy R."/>
            <person name="Gladieux P."/>
            <person name="Thoren M.H."/>
            <person name="Johannesson H."/>
        </authorList>
    </citation>
    <scope>NUCLEOTIDE SEQUENCE</scope>
    <source>
        <strain evidence="7">CBS 532.94</strain>
    </source>
</reference>
<feature type="binding site" evidence="5">
    <location>
        <position position="373"/>
    </location>
    <ligand>
        <name>Fe cation</name>
        <dbReference type="ChEBI" id="CHEBI:24875"/>
        <note>catalytic</note>
    </ligand>
</feature>
<evidence type="ECO:0000256" key="1">
    <source>
        <dbReference type="ARBA" id="ARBA00006787"/>
    </source>
</evidence>
<dbReference type="AlphaFoldDB" id="A0AAN7C617"/>
<dbReference type="PANTHER" id="PTHR10543">
    <property type="entry name" value="BETA-CAROTENE DIOXYGENASE"/>
    <property type="match status" value="1"/>
</dbReference>
<dbReference type="Proteomes" id="UP001303760">
    <property type="component" value="Unassembled WGS sequence"/>
</dbReference>
<keyword evidence="4 5" id="KW-0408">Iron</keyword>
<dbReference type="EMBL" id="MU860300">
    <property type="protein sequence ID" value="KAK4235073.1"/>
    <property type="molecule type" value="Genomic_DNA"/>
</dbReference>
<evidence type="ECO:0000256" key="6">
    <source>
        <dbReference type="SAM" id="MobiDB-lite"/>
    </source>
</evidence>
<comment type="cofactor">
    <cofactor evidence="5">
        <name>Fe(2+)</name>
        <dbReference type="ChEBI" id="CHEBI:29033"/>
    </cofactor>
    <text evidence="5">Binds 1 Fe(2+) ion per subunit.</text>
</comment>
<feature type="region of interest" description="Disordered" evidence="6">
    <location>
        <begin position="1"/>
        <end position="20"/>
    </location>
</feature>
<comment type="similarity">
    <text evidence="1">Belongs to the carotenoid oxygenase family.</text>
</comment>